<dbReference type="Pfam" id="PF14027">
    <property type="entry name" value="Questin_oxidase"/>
    <property type="match status" value="1"/>
</dbReference>
<evidence type="ECO:0000256" key="2">
    <source>
        <dbReference type="SAM" id="MobiDB-lite"/>
    </source>
</evidence>
<sequence>MAPFEDTRAFQRGGRREAKRLQGRPVPSHRLRGTEGARRPRGGVVSFSSPSSQEGAARTNGATPVVRRILRESRAYKATLGNGFSLHSPMVAQALANLGATEDQIQGQFEFAILKNERYKLLPIEKDAGGVQINEDNWREHCTSTAEGEMAFRLFWTEQIRGRGAHQAIRRCLSELSDGVHSRLHHGVIRLAYAVQGGQEEEIAAALAAFCVNYNPLPALEGHPAPAPVHAEDTDGMDLFAEVASLLDDDPAGRRPEGVGKAWQRMMKDPEVLSRVPCVIGLSSGDGLNWLVRHAVYLYLTRPNIFTLHMVTGLHALVVLKQYYDEEDFETALECHWMSVACVFLAVKAPEIISLARARAKYPIQSWDALIDLVTSTVHGDHEIKAVDTALDMSKRFPMLSEEFELAGSIVKRFRN</sequence>
<reference evidence="3" key="2">
    <citation type="submission" date="2021-01" db="EMBL/GenBank/DDBJ databases">
        <authorList>
            <person name="Corre E."/>
            <person name="Pelletier E."/>
            <person name="Niang G."/>
            <person name="Scheremetjew M."/>
            <person name="Finn R."/>
            <person name="Kale V."/>
            <person name="Holt S."/>
            <person name="Cochrane G."/>
            <person name="Meng A."/>
            <person name="Brown T."/>
            <person name="Cohen L."/>
        </authorList>
    </citation>
    <scope>NUCLEOTIDE SEQUENCE</scope>
    <source>
        <strain evidence="3">CCMP1205</strain>
    </source>
</reference>
<dbReference type="EMBL" id="CP031050">
    <property type="protein sequence ID" value="QDZ25406.1"/>
    <property type="molecule type" value="Genomic_DNA"/>
</dbReference>
<proteinExistence type="predicted"/>
<keyword evidence="5" id="KW-1185">Reference proteome</keyword>
<dbReference type="Proteomes" id="UP000316726">
    <property type="component" value="Chromosome 17"/>
</dbReference>
<name>A0A5B8MZB9_9CHLO</name>
<feature type="region of interest" description="Disordered" evidence="2">
    <location>
        <begin position="1"/>
        <end position="62"/>
    </location>
</feature>
<dbReference type="PANTHER" id="PTHR35870">
    <property type="entry name" value="PROTEIN, PUTATIVE (AFU_ORTHOLOGUE AFUA_5G03330)-RELATED"/>
    <property type="match status" value="1"/>
</dbReference>
<feature type="compositionally biased region" description="Basic residues" evidence="2">
    <location>
        <begin position="21"/>
        <end position="31"/>
    </location>
</feature>
<evidence type="ECO:0000313" key="4">
    <source>
        <dbReference type="EMBL" id="QDZ25406.1"/>
    </source>
</evidence>
<gene>
    <name evidence="4" type="ORF">A3770_17p79240</name>
    <name evidence="3" type="ORF">CPRI1469_LOCUS1518</name>
</gene>
<evidence type="ECO:0000256" key="1">
    <source>
        <dbReference type="ARBA" id="ARBA00023002"/>
    </source>
</evidence>
<evidence type="ECO:0000313" key="3">
    <source>
        <dbReference type="EMBL" id="CAD9712676.1"/>
    </source>
</evidence>
<reference evidence="4 5" key="1">
    <citation type="submission" date="2018-07" db="EMBL/GenBank/DDBJ databases">
        <title>The complete nuclear genome of the prasinophyte Chloropicon primus (CCMP1205).</title>
        <authorList>
            <person name="Pombert J.-F."/>
            <person name="Otis C."/>
            <person name="Turmel M."/>
            <person name="Lemieux C."/>
        </authorList>
    </citation>
    <scope>NUCLEOTIDE SEQUENCE [LARGE SCALE GENOMIC DNA]</scope>
    <source>
        <strain evidence="4 5">CCMP1205</strain>
    </source>
</reference>
<evidence type="ECO:0000313" key="5">
    <source>
        <dbReference type="Proteomes" id="UP000316726"/>
    </source>
</evidence>
<protein>
    <submittedName>
        <fullName evidence="4">Uncharacterized protein</fullName>
    </submittedName>
</protein>
<dbReference type="InterPro" id="IPR025337">
    <property type="entry name" value="Questin_oxidase-like"/>
</dbReference>
<organism evidence="4 5">
    <name type="scientific">Chloropicon primus</name>
    <dbReference type="NCBI Taxonomy" id="1764295"/>
    <lineage>
        <taxon>Eukaryota</taxon>
        <taxon>Viridiplantae</taxon>
        <taxon>Chlorophyta</taxon>
        <taxon>Chloropicophyceae</taxon>
        <taxon>Chloropicales</taxon>
        <taxon>Chloropicaceae</taxon>
        <taxon>Chloropicon</taxon>
    </lineage>
</organism>
<dbReference type="GO" id="GO:0016491">
    <property type="term" value="F:oxidoreductase activity"/>
    <property type="evidence" value="ECO:0007669"/>
    <property type="project" value="UniProtKB-KW"/>
</dbReference>
<accession>A0A5B8MZB9</accession>
<dbReference type="AlphaFoldDB" id="A0A5B8MZB9"/>
<keyword evidence="1" id="KW-0560">Oxidoreductase</keyword>
<dbReference type="EMBL" id="HBHL01002541">
    <property type="protein sequence ID" value="CAD9712676.1"/>
    <property type="molecule type" value="Transcribed_RNA"/>
</dbReference>
<feature type="compositionally biased region" description="Basic and acidic residues" evidence="2">
    <location>
        <begin position="1"/>
        <end position="20"/>
    </location>
</feature>
<dbReference type="PANTHER" id="PTHR35870:SF1">
    <property type="entry name" value="PROTEIN, PUTATIVE (AFU_ORTHOLOGUE AFUA_5G03330)-RELATED"/>
    <property type="match status" value="1"/>
</dbReference>